<sequence length="392" mass="44121">MSIFSNINLITILIIGIFVMPLLTGLLHPISSNRIQNSFLSILNSIIFIMGIILSFHLASGIFSGKQEGFPGLIYQLVPSAQNWLLRYRHDIAAYIIVLFILLSIIVWLLEIISIPLFRYGIVPLADKLSAGFSTMSSSLKRLLSVGWQLPKSVCMVLIFALLLNFYANYINNPNADKYINQSAAYQAINKSVLHPLLNTNMVKKLPVLFNDSFKKAQDDFVANNNDSSNPNYWKVPVIKYFNGVTLDEAVKSNAEIDQKAKDIIGTEKDAKKKAYLLYDWISQNIQYDKNKAAVIVQNASHVDSGSIVTFAQREGICFDYSCLYVSMCQAAGLKVRFVTGLAYNGSEWGIMPGIRYIIQKRKGGLMWIQPLEIRDMTILITRIFLLTTSMM</sequence>
<keyword evidence="4" id="KW-1185">Reference proteome</keyword>
<dbReference type="PANTHER" id="PTHR33490">
    <property type="entry name" value="BLR5614 PROTEIN-RELATED"/>
    <property type="match status" value="1"/>
</dbReference>
<keyword evidence="1" id="KW-0812">Transmembrane</keyword>
<dbReference type="InterPro" id="IPR038765">
    <property type="entry name" value="Papain-like_cys_pep_sf"/>
</dbReference>
<dbReference type="EMBL" id="CP047591">
    <property type="protein sequence ID" value="QHI71653.1"/>
    <property type="molecule type" value="Genomic_DNA"/>
</dbReference>
<name>A0A6P1MEU2_9FIRM</name>
<evidence type="ECO:0000313" key="4">
    <source>
        <dbReference type="Proteomes" id="UP000463883"/>
    </source>
</evidence>
<dbReference type="Pfam" id="PF01841">
    <property type="entry name" value="Transglut_core"/>
    <property type="match status" value="1"/>
</dbReference>
<dbReference type="SUPFAM" id="SSF54001">
    <property type="entry name" value="Cysteine proteinases"/>
    <property type="match status" value="1"/>
</dbReference>
<keyword evidence="1" id="KW-0472">Membrane</keyword>
<reference evidence="3 4" key="1">
    <citation type="submission" date="2020-01" db="EMBL/GenBank/DDBJ databases">
        <title>Genomic analysis of Aminipila sp. CBA3637.</title>
        <authorList>
            <person name="Kim Y.B."/>
            <person name="Roh S.W."/>
        </authorList>
    </citation>
    <scope>NUCLEOTIDE SEQUENCE [LARGE SCALE GENOMIC DNA]</scope>
    <source>
        <strain evidence="3 4">CBA3637</strain>
    </source>
</reference>
<dbReference type="AlphaFoldDB" id="A0A6P1MEU2"/>
<feature type="transmembrane region" description="Helical" evidence="1">
    <location>
        <begin position="150"/>
        <end position="168"/>
    </location>
</feature>
<dbReference type="PANTHER" id="PTHR33490:SF3">
    <property type="entry name" value="CONSERVED INTEGRAL MEMBRANE PROTEIN"/>
    <property type="match status" value="1"/>
</dbReference>
<accession>A0A6P1MEU2</accession>
<proteinExistence type="predicted"/>
<dbReference type="Gene3D" id="3.10.620.30">
    <property type="match status" value="1"/>
</dbReference>
<gene>
    <name evidence="3" type="ORF">Ami3637_03980</name>
</gene>
<evidence type="ECO:0000313" key="3">
    <source>
        <dbReference type="EMBL" id="QHI71653.1"/>
    </source>
</evidence>
<evidence type="ECO:0000256" key="1">
    <source>
        <dbReference type="SAM" id="Phobius"/>
    </source>
</evidence>
<evidence type="ECO:0000259" key="2">
    <source>
        <dbReference type="Pfam" id="PF01841"/>
    </source>
</evidence>
<dbReference type="RefSeq" id="WP_162361427.1">
    <property type="nucleotide sequence ID" value="NZ_CP047591.1"/>
</dbReference>
<organism evidence="3 4">
    <name type="scientific">Aminipila terrae</name>
    <dbReference type="NCBI Taxonomy" id="2697030"/>
    <lineage>
        <taxon>Bacteria</taxon>
        <taxon>Bacillati</taxon>
        <taxon>Bacillota</taxon>
        <taxon>Clostridia</taxon>
        <taxon>Peptostreptococcales</taxon>
        <taxon>Anaerovoracaceae</taxon>
        <taxon>Aminipila</taxon>
    </lineage>
</organism>
<feature type="transmembrane region" description="Helical" evidence="1">
    <location>
        <begin position="6"/>
        <end position="27"/>
    </location>
</feature>
<dbReference type="KEGG" id="amic:Ami3637_03980"/>
<keyword evidence="1" id="KW-1133">Transmembrane helix</keyword>
<dbReference type="InterPro" id="IPR002931">
    <property type="entry name" value="Transglutaminase-like"/>
</dbReference>
<dbReference type="Proteomes" id="UP000463883">
    <property type="component" value="Chromosome"/>
</dbReference>
<protein>
    <recommendedName>
        <fullName evidence="2">Transglutaminase-like domain-containing protein</fullName>
    </recommendedName>
</protein>
<feature type="domain" description="Transglutaminase-like" evidence="2">
    <location>
        <begin position="259"/>
        <end position="347"/>
    </location>
</feature>
<feature type="transmembrane region" description="Helical" evidence="1">
    <location>
        <begin position="92"/>
        <end position="110"/>
    </location>
</feature>
<feature type="transmembrane region" description="Helical" evidence="1">
    <location>
        <begin position="39"/>
        <end position="63"/>
    </location>
</feature>